<dbReference type="SUPFAM" id="SSF52540">
    <property type="entry name" value="P-loop containing nucleoside triphosphate hydrolases"/>
    <property type="match status" value="1"/>
</dbReference>
<dbReference type="EMBL" id="CP115965">
    <property type="protein sequence ID" value="WZW98182.1"/>
    <property type="molecule type" value="Genomic_DNA"/>
</dbReference>
<dbReference type="RefSeq" id="WP_342372307.1">
    <property type="nucleotide sequence ID" value="NZ_CP115965.1"/>
</dbReference>
<proteinExistence type="inferred from homology"/>
<dbReference type="PANTHER" id="PTHR38784">
    <property type="entry name" value="SUCROSE PHOSPHORYLASE"/>
    <property type="match status" value="1"/>
</dbReference>
<dbReference type="PANTHER" id="PTHR38784:SF1">
    <property type="entry name" value="SUCROSE PHOSPHORYLASE"/>
    <property type="match status" value="1"/>
</dbReference>
<accession>A0ABZ3C5W9</accession>
<dbReference type="InterPro" id="IPR027417">
    <property type="entry name" value="P-loop_NTPase"/>
</dbReference>
<dbReference type="Gene3D" id="3.90.400.10">
    <property type="entry name" value="Oligo-1,6-glucosidase, Domain 2"/>
    <property type="match status" value="1"/>
</dbReference>
<keyword evidence="2" id="KW-0328">Glycosyltransferase</keyword>
<organism evidence="4 5">
    <name type="scientific">Propioniciclava soli</name>
    <dbReference type="NCBI Taxonomy" id="2775081"/>
    <lineage>
        <taxon>Bacteria</taxon>
        <taxon>Bacillati</taxon>
        <taxon>Actinomycetota</taxon>
        <taxon>Actinomycetes</taxon>
        <taxon>Propionibacteriales</taxon>
        <taxon>Propionibacteriaceae</taxon>
        <taxon>Propioniciclava</taxon>
    </lineage>
</organism>
<dbReference type="InterPro" id="IPR017853">
    <property type="entry name" value="GH"/>
</dbReference>
<gene>
    <name evidence="4" type="ORF">PCC79_15020</name>
</gene>
<dbReference type="SUPFAM" id="SSF51445">
    <property type="entry name" value="(Trans)glycosidases"/>
    <property type="match status" value="1"/>
</dbReference>
<reference evidence="4 5" key="1">
    <citation type="journal article" date="2023" name="Environ Microbiome">
        <title>A coral-associated actinobacterium mitigates coral bleaching under heat stress.</title>
        <authorList>
            <person name="Li J."/>
            <person name="Zou Y."/>
            <person name="Li Q."/>
            <person name="Zhang J."/>
            <person name="Bourne D.G."/>
            <person name="Lyu Y."/>
            <person name="Liu C."/>
            <person name="Zhang S."/>
        </authorList>
    </citation>
    <scope>NUCLEOTIDE SEQUENCE [LARGE SCALE GENOMIC DNA]</scope>
    <source>
        <strain evidence="4 5">SCSIO 13291</strain>
    </source>
</reference>
<dbReference type="InterPro" id="IPR045857">
    <property type="entry name" value="O16G_dom_2"/>
</dbReference>
<dbReference type="Gene3D" id="3.20.20.80">
    <property type="entry name" value="Glycosidases"/>
    <property type="match status" value="1"/>
</dbReference>
<evidence type="ECO:0000256" key="1">
    <source>
        <dbReference type="ARBA" id="ARBA00008452"/>
    </source>
</evidence>
<evidence type="ECO:0000313" key="4">
    <source>
        <dbReference type="EMBL" id="WZW98182.1"/>
    </source>
</evidence>
<evidence type="ECO:0000256" key="3">
    <source>
        <dbReference type="ARBA" id="ARBA00022679"/>
    </source>
</evidence>
<name>A0ABZ3C5W9_9ACTN</name>
<protein>
    <submittedName>
        <fullName evidence="4">Sucrose phosphorylase</fullName>
    </submittedName>
</protein>
<dbReference type="Gene3D" id="3.40.50.300">
    <property type="entry name" value="P-loop containing nucleotide triphosphate hydrolases"/>
    <property type="match status" value="1"/>
</dbReference>
<evidence type="ECO:0000256" key="2">
    <source>
        <dbReference type="ARBA" id="ARBA00022676"/>
    </source>
</evidence>
<evidence type="ECO:0000313" key="5">
    <source>
        <dbReference type="Proteomes" id="UP001434337"/>
    </source>
</evidence>
<comment type="similarity">
    <text evidence="1">Belongs to the glycosyl hydrolase 13 family. Sucrose phosphorylase subfamily.</text>
</comment>
<dbReference type="Proteomes" id="UP001434337">
    <property type="component" value="Chromosome"/>
</dbReference>
<sequence length="868" mass="94859">MKPTLPVIDDVSTVPVGDMPGDKVHITEGHVRGAQAIFPVLWDQLTPLLADGGKAVVAVHGGSGVGKSETGSLLAHYLNHNGVGAYILSGDNYPRRVPAANDAERLRQFRNGAVQGLVKSGQYDPQVRQELADLQAADLDADAGQVAEHPWLAAYLDAGRRTLAAYLGSKREIDFDEINGILAAFKAGEPVLTLKRMGREEGDLWYDLVDVSDVRVLVVEWTHGNNELVEGVDIPILLNSTPEETLAHRRSRARDGAVDSPFTSLVLALEQAKLHAQSSRARIILAKSGELIDHAAYLRRMGHAGPDAGPMLNAYPDSLGGTLADLVDFLRAPALNGVFSSAYLLPSVFNTDLDRGFSVISYDLSDVYATPADLAALSELGIDLKFDFILNHASVLSPQFQDILAHGEASAYADFFIDWNKFWAGHGTMTEEGYIQPDPELIKNMFFRKPGLPILMVRLPDGTEKPYWNTFYQHVSYPRLDAQDLMAAAGLQYGAALLAAARVNAALDAGGRPASADFTGLADAQTAIVAAYESRRRYLGQMDLNIRSEKVWDFYADTLARLAGYGATIVRLDAFAYAPKEPGEKNFLNDPGTWELLDRVKGLADRHGVSLLPEIHSRYEERIHETLAEKGFMTYDFFLPGLLIDAFDRRDTTVLRRWIGEMTDRGIVTVNMLGCHDGIPLLDLKGLLSDERIEAVIETVKGRGGRVKDLHGAKNIYYQVNATYYSALGADDARMVLARAIQLFMPGKPQVWYLDLFAGENDTAAVEALGQDAHKEINRTNLSYADIVDGLGKPVVRDQLALLRFRNTSPAFGFDATCSVADTDPDKLSITWTRAGHTAVLDADLTTCAFTVRATDADGAETFSHTQA</sequence>
<keyword evidence="5" id="KW-1185">Reference proteome</keyword>
<keyword evidence="3" id="KW-0808">Transferase</keyword>